<name>A0AAE3TDH1_9BACT</name>
<dbReference type="Gene3D" id="3.30.70.1150">
    <property type="entry name" value="ACT-like. Chain A, domain 2"/>
    <property type="match status" value="1"/>
</dbReference>
<organism evidence="1 2">
    <name type="scientific">Candidatus Thermodesulfobacterium syntrophicum</name>
    <dbReference type="NCBI Taxonomy" id="3060442"/>
    <lineage>
        <taxon>Bacteria</taxon>
        <taxon>Pseudomonadati</taxon>
        <taxon>Thermodesulfobacteriota</taxon>
        <taxon>Thermodesulfobacteria</taxon>
        <taxon>Thermodesulfobacteriales</taxon>
        <taxon>Thermodesulfobacteriaceae</taxon>
        <taxon>Thermodesulfobacterium</taxon>
    </lineage>
</organism>
<dbReference type="Proteomes" id="UP001144110">
    <property type="component" value="Unassembled WGS sequence"/>
</dbReference>
<dbReference type="AlphaFoldDB" id="A0AAE3TDH1"/>
<gene>
    <name evidence="1" type="ORF">OD816_000159</name>
</gene>
<protein>
    <submittedName>
        <fullName evidence="1">Aspartate ammonia-lyase</fullName>
    </submittedName>
</protein>
<accession>A0AAE3TDH1</accession>
<sequence>MPFPRSYFITLRVRDSPEPKGVSKINKFPKFQKRIGLIGIIVKNRKKNASLVNKTLSDFGEIIIGRMGIPNKSCDIGLISIFVEGTTDEIGALTGRLGSIKGVTVKSMIISPKNYKKLKNLKNKRSYECLKKFY</sequence>
<dbReference type="InterPro" id="IPR045865">
    <property type="entry name" value="ACT-like_dom_sf"/>
</dbReference>
<dbReference type="SUPFAM" id="SSF55021">
    <property type="entry name" value="ACT-like"/>
    <property type="match status" value="1"/>
</dbReference>
<evidence type="ECO:0000313" key="2">
    <source>
        <dbReference type="Proteomes" id="UP001144110"/>
    </source>
</evidence>
<dbReference type="InterPro" id="IPR023860">
    <property type="entry name" value="FeFe-hyd_TM1266"/>
</dbReference>
<reference evidence="1" key="1">
    <citation type="submission" date="2022-11" db="EMBL/GenBank/DDBJ databases">
        <title>Candidatus Alkanophaga archaea from heated hydrothermal vent sediment oxidize petroleum alkanes.</title>
        <authorList>
            <person name="Zehnle H."/>
            <person name="Laso-Perez R."/>
            <person name="Lipp J."/>
            <person name="Teske A."/>
            <person name="Wegener G."/>
        </authorList>
    </citation>
    <scope>NUCLEOTIDE SEQUENCE</scope>
    <source>
        <strain evidence="1">MCA70</strain>
    </source>
</reference>
<dbReference type="EMBL" id="JAPHEG010000001">
    <property type="protein sequence ID" value="MDF2952914.1"/>
    <property type="molecule type" value="Genomic_DNA"/>
</dbReference>
<proteinExistence type="predicted"/>
<dbReference type="InterPro" id="IPR027271">
    <property type="entry name" value="Acetolactate_synth/TF_NikR_C"/>
</dbReference>
<evidence type="ECO:0000313" key="1">
    <source>
        <dbReference type="EMBL" id="MDF2952914.1"/>
    </source>
</evidence>
<comment type="caution">
    <text evidence="1">The sequence shown here is derived from an EMBL/GenBank/DDBJ whole genome shotgun (WGS) entry which is preliminary data.</text>
</comment>
<dbReference type="Pfam" id="PF21699">
    <property type="entry name" value="TM1266-like"/>
    <property type="match status" value="1"/>
</dbReference>
<dbReference type="NCBIfam" id="TIGR03959">
    <property type="entry name" value="hyd_TM1266"/>
    <property type="match status" value="1"/>
</dbReference>